<dbReference type="SUPFAM" id="SSF90229">
    <property type="entry name" value="CCCH zinc finger"/>
    <property type="match status" value="2"/>
</dbReference>
<evidence type="ECO:0000256" key="2">
    <source>
        <dbReference type="ARBA" id="ARBA00022771"/>
    </source>
</evidence>
<dbReference type="Pfam" id="PF25540">
    <property type="entry name" value="DUF7923"/>
    <property type="match status" value="1"/>
</dbReference>
<name>A0AAJ0G7U1_9PEZI</name>
<proteinExistence type="predicted"/>
<evidence type="ECO:0000256" key="4">
    <source>
        <dbReference type="PROSITE-ProRule" id="PRU00723"/>
    </source>
</evidence>
<keyword evidence="3 4" id="KW-0862">Zinc</keyword>
<dbReference type="PANTHER" id="PTHR37543:SF1">
    <property type="entry name" value="CCCH ZINC FINGER DNA BINDING PROTEIN (AFU_ORTHOLOGUE AFUA_5G12760)"/>
    <property type="match status" value="1"/>
</dbReference>
<evidence type="ECO:0000259" key="7">
    <source>
        <dbReference type="PROSITE" id="PS50103"/>
    </source>
</evidence>
<dbReference type="EMBL" id="JAWDJX010000020">
    <property type="protein sequence ID" value="KAK3052483.1"/>
    <property type="molecule type" value="Genomic_DNA"/>
</dbReference>
<feature type="compositionally biased region" description="Polar residues" evidence="6">
    <location>
        <begin position="518"/>
        <end position="531"/>
    </location>
</feature>
<protein>
    <recommendedName>
        <fullName evidence="7">C3H1-type domain-containing protein</fullName>
    </recommendedName>
</protein>
<reference evidence="8" key="1">
    <citation type="submission" date="2023-04" db="EMBL/GenBank/DDBJ databases">
        <title>Black Yeasts Isolated from many extreme environments.</title>
        <authorList>
            <person name="Coleine C."/>
            <person name="Stajich J.E."/>
            <person name="Selbmann L."/>
        </authorList>
    </citation>
    <scope>NUCLEOTIDE SEQUENCE</scope>
    <source>
        <strain evidence="8">CCFEE 5312</strain>
    </source>
</reference>
<feature type="zinc finger region" description="C3H1-type" evidence="4">
    <location>
        <begin position="406"/>
        <end position="434"/>
    </location>
</feature>
<evidence type="ECO:0000313" key="9">
    <source>
        <dbReference type="Proteomes" id="UP001271007"/>
    </source>
</evidence>
<feature type="domain" description="C3H1-type" evidence="7">
    <location>
        <begin position="406"/>
        <end position="434"/>
    </location>
</feature>
<feature type="region of interest" description="Disordered" evidence="6">
    <location>
        <begin position="312"/>
        <end position="333"/>
    </location>
</feature>
<dbReference type="Proteomes" id="UP001271007">
    <property type="component" value="Unassembled WGS sequence"/>
</dbReference>
<accession>A0AAJ0G7U1</accession>
<dbReference type="InterPro" id="IPR057683">
    <property type="entry name" value="DUF7923"/>
</dbReference>
<feature type="coiled-coil region" evidence="5">
    <location>
        <begin position="28"/>
        <end position="69"/>
    </location>
</feature>
<gene>
    <name evidence="8" type="ORF">LTR09_006337</name>
</gene>
<dbReference type="AlphaFoldDB" id="A0AAJ0G7U1"/>
<dbReference type="InterPro" id="IPR000571">
    <property type="entry name" value="Znf_CCCH"/>
</dbReference>
<evidence type="ECO:0000256" key="1">
    <source>
        <dbReference type="ARBA" id="ARBA00022723"/>
    </source>
</evidence>
<dbReference type="GO" id="GO:0008270">
    <property type="term" value="F:zinc ion binding"/>
    <property type="evidence" value="ECO:0007669"/>
    <property type="project" value="UniProtKB-KW"/>
</dbReference>
<dbReference type="InterPro" id="IPR057654">
    <property type="entry name" value="Znf-CCCH_tandem"/>
</dbReference>
<dbReference type="Gene3D" id="4.10.1000.10">
    <property type="entry name" value="Zinc finger, CCCH-type"/>
    <property type="match status" value="2"/>
</dbReference>
<evidence type="ECO:0000256" key="3">
    <source>
        <dbReference type="ARBA" id="ARBA00022833"/>
    </source>
</evidence>
<feature type="domain" description="C3H1-type" evidence="7">
    <location>
        <begin position="281"/>
        <end position="308"/>
    </location>
</feature>
<dbReference type="Pfam" id="PF00642">
    <property type="entry name" value="zf-CCCH"/>
    <property type="match status" value="1"/>
</dbReference>
<dbReference type="SMART" id="SM00356">
    <property type="entry name" value="ZnF_C3H1"/>
    <property type="match status" value="2"/>
</dbReference>
<comment type="caution">
    <text evidence="8">The sequence shown here is derived from an EMBL/GenBank/DDBJ whole genome shotgun (WGS) entry which is preliminary data.</text>
</comment>
<keyword evidence="5" id="KW-0175">Coiled coil</keyword>
<dbReference type="Pfam" id="PF25543">
    <property type="entry name" value="zf-CCCH_tandem"/>
    <property type="match status" value="1"/>
</dbReference>
<keyword evidence="2 4" id="KW-0863">Zinc-finger</keyword>
<feature type="region of interest" description="Disordered" evidence="6">
    <location>
        <begin position="506"/>
        <end position="563"/>
    </location>
</feature>
<feature type="zinc finger region" description="C3H1-type" evidence="4">
    <location>
        <begin position="281"/>
        <end position="308"/>
    </location>
</feature>
<sequence>MVSDQELEQSTAQLADFRATNEKHHTTLTEVLEKYSSLMQDYQRLRSDLEEERDSREKYKQLAKGQERNPFVLVLVDGDGYVFDDDLISNGGEGGQRAAQLLNDAVRSSLRSRGLDHCRIMVRVYANVSGLSKALSKVKLAGPEKRSITPFMASFNRSNDLFDFVDAGDLKENADFKIRAMFRQFAENAQCKQIYFAACHDVGYVSELTPYVGNRDRITLVRTPAFHREFMKLNMRTEDFPNVFRTHLLDTTQVPASTTKSTQPLVNRPLGNQTNMASPASDTAQVCSFFQKGLCKYGNGCKFKHVKLNANGHTSNTSLSDVKNWRQGSSGDQPFSMPQLSKNDNDFMAGNSDSQVDLNQAQIDFATKLPQAENIPAGQIPVNKDSHRLDQYISPPGDKSEFNARTAKKKLCNSYHINGICPNGDACTYDHRPASTAVLNCLKQVVFNNPCPRRGACRSLTCLYGHACQKADCKYRGGHVYCKFPPQVHYQDMALARFVPRLSKHTNNAGAADEHNRSASTSGKGSISPTAVSPPLSTVDGEVEEGNGEGALLTFSDDEASVD</sequence>
<evidence type="ECO:0000313" key="8">
    <source>
        <dbReference type="EMBL" id="KAK3052483.1"/>
    </source>
</evidence>
<evidence type="ECO:0000256" key="5">
    <source>
        <dbReference type="SAM" id="Coils"/>
    </source>
</evidence>
<dbReference type="PROSITE" id="PS50103">
    <property type="entry name" value="ZF_C3H1"/>
    <property type="match status" value="2"/>
</dbReference>
<organism evidence="8 9">
    <name type="scientific">Extremus antarcticus</name>
    <dbReference type="NCBI Taxonomy" id="702011"/>
    <lineage>
        <taxon>Eukaryota</taxon>
        <taxon>Fungi</taxon>
        <taxon>Dikarya</taxon>
        <taxon>Ascomycota</taxon>
        <taxon>Pezizomycotina</taxon>
        <taxon>Dothideomycetes</taxon>
        <taxon>Dothideomycetidae</taxon>
        <taxon>Mycosphaerellales</taxon>
        <taxon>Extremaceae</taxon>
        <taxon>Extremus</taxon>
    </lineage>
</organism>
<dbReference type="PANTHER" id="PTHR37543">
    <property type="entry name" value="CCCH ZINC FINGER DNA BINDING PROTEIN (AFU_ORTHOLOGUE AFUA_5G12760)"/>
    <property type="match status" value="1"/>
</dbReference>
<dbReference type="Pfam" id="PF25542">
    <property type="entry name" value="zf-CCCH_12"/>
    <property type="match status" value="1"/>
</dbReference>
<dbReference type="InterPro" id="IPR036855">
    <property type="entry name" value="Znf_CCCH_sf"/>
</dbReference>
<keyword evidence="1 4" id="KW-0479">Metal-binding</keyword>
<evidence type="ECO:0000256" key="6">
    <source>
        <dbReference type="SAM" id="MobiDB-lite"/>
    </source>
</evidence>
<keyword evidence="9" id="KW-1185">Reference proteome</keyword>